<dbReference type="Pfam" id="PF05705">
    <property type="entry name" value="DUF829"/>
    <property type="match status" value="1"/>
</dbReference>
<dbReference type="GO" id="GO:0005640">
    <property type="term" value="C:nuclear outer membrane"/>
    <property type="evidence" value="ECO:0007669"/>
    <property type="project" value="UniProtKB-SubCell"/>
</dbReference>
<evidence type="ECO:0000256" key="1">
    <source>
        <dbReference type="ARBA" id="ARBA00007387"/>
    </source>
</evidence>
<comment type="similarity">
    <text evidence="1">Belongs to the TMEM53 family.</text>
</comment>
<gene>
    <name evidence="7" type="ORF">GUITHDRAFT_108282</name>
</gene>
<dbReference type="HOGENOM" id="CLU_1263639_0_0_1"/>
<sequence length="219" mass="24481">MPTICILPSTRSMLLAHLGFRGKGSKDVREFNEIVTRLKARHDTKIVLHLFSNNGFIFFGSSLVLNPSLGNLISAIVFDSCPCPITDEVAATGLLSAIARVNAEEARRKGWWEPLRVVCSPLVALMNRRQTLIWETWRTAFPRAPALFLYSRSDAVVPPDEIERFIAAYEVSLSSAGLPVEKEQWEDAEHCDMLFLQGILYSNTNSTPVLQARSSKAKF</sequence>
<dbReference type="PANTHER" id="PTHR12265:SF30">
    <property type="entry name" value="TRANSMEMBRANE PROTEIN 53"/>
    <property type="match status" value="1"/>
</dbReference>
<evidence type="ECO:0000313" key="8">
    <source>
        <dbReference type="EnsemblProtists" id="EKX45834"/>
    </source>
</evidence>
<evidence type="ECO:0000313" key="9">
    <source>
        <dbReference type="Proteomes" id="UP000011087"/>
    </source>
</evidence>
<evidence type="ECO:0000256" key="3">
    <source>
        <dbReference type="ARBA" id="ARBA00022989"/>
    </source>
</evidence>
<reference evidence="8" key="3">
    <citation type="submission" date="2016-03" db="UniProtKB">
        <authorList>
            <consortium name="EnsemblProtists"/>
        </authorList>
    </citation>
    <scope>IDENTIFICATION</scope>
</reference>
<protein>
    <submittedName>
        <fullName evidence="7 8">Uncharacterized protein</fullName>
    </submittedName>
</protein>
<keyword evidence="3" id="KW-1133">Transmembrane helix</keyword>
<accession>L1JCK4</accession>
<dbReference type="EMBL" id="JH992997">
    <property type="protein sequence ID" value="EKX45834.1"/>
    <property type="molecule type" value="Genomic_DNA"/>
</dbReference>
<dbReference type="GeneID" id="17302585"/>
<keyword evidence="4" id="KW-0472">Membrane</keyword>
<reference evidence="9" key="2">
    <citation type="submission" date="2012-11" db="EMBL/GenBank/DDBJ databases">
        <authorList>
            <person name="Kuo A."/>
            <person name="Curtis B.A."/>
            <person name="Tanifuji G."/>
            <person name="Burki F."/>
            <person name="Gruber A."/>
            <person name="Irimia M."/>
            <person name="Maruyama S."/>
            <person name="Arias M.C."/>
            <person name="Ball S.G."/>
            <person name="Gile G.H."/>
            <person name="Hirakawa Y."/>
            <person name="Hopkins J.F."/>
            <person name="Rensing S.A."/>
            <person name="Schmutz J."/>
            <person name="Symeonidi A."/>
            <person name="Elias M."/>
            <person name="Eveleigh R.J."/>
            <person name="Herman E.K."/>
            <person name="Klute M.J."/>
            <person name="Nakayama T."/>
            <person name="Obornik M."/>
            <person name="Reyes-Prieto A."/>
            <person name="Armbrust E.V."/>
            <person name="Aves S.J."/>
            <person name="Beiko R.G."/>
            <person name="Coutinho P."/>
            <person name="Dacks J.B."/>
            <person name="Durnford D.G."/>
            <person name="Fast N.M."/>
            <person name="Green B.R."/>
            <person name="Grisdale C."/>
            <person name="Hempe F."/>
            <person name="Henrissat B."/>
            <person name="Hoppner M.P."/>
            <person name="Ishida K.-I."/>
            <person name="Kim E."/>
            <person name="Koreny L."/>
            <person name="Kroth P.G."/>
            <person name="Liu Y."/>
            <person name="Malik S.-B."/>
            <person name="Maier U.G."/>
            <person name="McRose D."/>
            <person name="Mock T."/>
            <person name="Neilson J.A."/>
            <person name="Onodera N.T."/>
            <person name="Poole A.M."/>
            <person name="Pritham E.J."/>
            <person name="Richards T.A."/>
            <person name="Rocap G."/>
            <person name="Roy S.W."/>
            <person name="Sarai C."/>
            <person name="Schaack S."/>
            <person name="Shirato S."/>
            <person name="Slamovits C.H."/>
            <person name="Spencer D.F."/>
            <person name="Suzuki S."/>
            <person name="Worden A.Z."/>
            <person name="Zauner S."/>
            <person name="Barry K."/>
            <person name="Bell C."/>
            <person name="Bharti A.K."/>
            <person name="Crow J.A."/>
            <person name="Grimwood J."/>
            <person name="Kramer R."/>
            <person name="Lindquist E."/>
            <person name="Lucas S."/>
            <person name="Salamov A."/>
            <person name="McFadden G.I."/>
            <person name="Lane C.E."/>
            <person name="Keeling P.J."/>
            <person name="Gray M.W."/>
            <person name="Grigoriev I.V."/>
            <person name="Archibald J.M."/>
        </authorList>
    </citation>
    <scope>NUCLEOTIDE SEQUENCE</scope>
    <source>
        <strain evidence="9">CCMP2712</strain>
    </source>
</reference>
<dbReference type="InterPro" id="IPR008547">
    <property type="entry name" value="DUF829_TMEM53"/>
</dbReference>
<proteinExistence type="inferred from homology"/>
<dbReference type="AlphaFoldDB" id="L1JCK4"/>
<keyword evidence="9" id="KW-1185">Reference proteome</keyword>
<comment type="subcellular location">
    <subcellularLocation>
        <location evidence="6">Nucleus outer membrane</location>
        <topology evidence="6">Single-pass membrane protein</topology>
    </subcellularLocation>
</comment>
<dbReference type="OrthoDB" id="77878at2759"/>
<reference evidence="7 9" key="1">
    <citation type="journal article" date="2012" name="Nature">
        <title>Algal genomes reveal evolutionary mosaicism and the fate of nucleomorphs.</title>
        <authorList>
            <consortium name="DOE Joint Genome Institute"/>
            <person name="Curtis B.A."/>
            <person name="Tanifuji G."/>
            <person name="Burki F."/>
            <person name="Gruber A."/>
            <person name="Irimia M."/>
            <person name="Maruyama S."/>
            <person name="Arias M.C."/>
            <person name="Ball S.G."/>
            <person name="Gile G.H."/>
            <person name="Hirakawa Y."/>
            <person name="Hopkins J.F."/>
            <person name="Kuo A."/>
            <person name="Rensing S.A."/>
            <person name="Schmutz J."/>
            <person name="Symeonidi A."/>
            <person name="Elias M."/>
            <person name="Eveleigh R.J."/>
            <person name="Herman E.K."/>
            <person name="Klute M.J."/>
            <person name="Nakayama T."/>
            <person name="Obornik M."/>
            <person name="Reyes-Prieto A."/>
            <person name="Armbrust E.V."/>
            <person name="Aves S.J."/>
            <person name="Beiko R.G."/>
            <person name="Coutinho P."/>
            <person name="Dacks J.B."/>
            <person name="Durnford D.G."/>
            <person name="Fast N.M."/>
            <person name="Green B.R."/>
            <person name="Grisdale C.J."/>
            <person name="Hempel F."/>
            <person name="Henrissat B."/>
            <person name="Hoppner M.P."/>
            <person name="Ishida K."/>
            <person name="Kim E."/>
            <person name="Koreny L."/>
            <person name="Kroth P.G."/>
            <person name="Liu Y."/>
            <person name="Malik S.B."/>
            <person name="Maier U.G."/>
            <person name="McRose D."/>
            <person name="Mock T."/>
            <person name="Neilson J.A."/>
            <person name="Onodera N.T."/>
            <person name="Poole A.M."/>
            <person name="Pritham E.J."/>
            <person name="Richards T.A."/>
            <person name="Rocap G."/>
            <person name="Roy S.W."/>
            <person name="Sarai C."/>
            <person name="Schaack S."/>
            <person name="Shirato S."/>
            <person name="Slamovits C.H."/>
            <person name="Spencer D.F."/>
            <person name="Suzuki S."/>
            <person name="Worden A.Z."/>
            <person name="Zauner S."/>
            <person name="Barry K."/>
            <person name="Bell C."/>
            <person name="Bharti A.K."/>
            <person name="Crow J.A."/>
            <person name="Grimwood J."/>
            <person name="Kramer R."/>
            <person name="Lindquist E."/>
            <person name="Lucas S."/>
            <person name="Salamov A."/>
            <person name="McFadden G.I."/>
            <person name="Lane C.E."/>
            <person name="Keeling P.J."/>
            <person name="Gray M.W."/>
            <person name="Grigoriev I.V."/>
            <person name="Archibald J.M."/>
        </authorList>
    </citation>
    <scope>NUCLEOTIDE SEQUENCE</scope>
    <source>
        <strain evidence="7 9">CCMP2712</strain>
    </source>
</reference>
<organism evidence="7">
    <name type="scientific">Guillardia theta (strain CCMP2712)</name>
    <name type="common">Cryptophyte</name>
    <dbReference type="NCBI Taxonomy" id="905079"/>
    <lineage>
        <taxon>Eukaryota</taxon>
        <taxon>Cryptophyceae</taxon>
        <taxon>Pyrenomonadales</taxon>
        <taxon>Geminigeraceae</taxon>
        <taxon>Guillardia</taxon>
    </lineage>
</organism>
<dbReference type="PANTHER" id="PTHR12265">
    <property type="entry name" value="TRANSMEMBRANE PROTEIN 53"/>
    <property type="match status" value="1"/>
</dbReference>
<name>L1JCK4_GUITC</name>
<dbReference type="EnsemblProtists" id="EKX45834">
    <property type="protein sequence ID" value="EKX45834"/>
    <property type="gene ID" value="GUITHDRAFT_108282"/>
</dbReference>
<dbReference type="KEGG" id="gtt:GUITHDRAFT_108282"/>
<evidence type="ECO:0000313" key="7">
    <source>
        <dbReference type="EMBL" id="EKX45834.1"/>
    </source>
</evidence>
<evidence type="ECO:0000256" key="4">
    <source>
        <dbReference type="ARBA" id="ARBA00023136"/>
    </source>
</evidence>
<dbReference type="RefSeq" id="XP_005832814.1">
    <property type="nucleotide sequence ID" value="XM_005832757.1"/>
</dbReference>
<dbReference type="InterPro" id="IPR029058">
    <property type="entry name" value="AB_hydrolase_fold"/>
</dbReference>
<evidence type="ECO:0000256" key="2">
    <source>
        <dbReference type="ARBA" id="ARBA00022692"/>
    </source>
</evidence>
<keyword evidence="5" id="KW-0539">Nucleus</keyword>
<evidence type="ECO:0000256" key="6">
    <source>
        <dbReference type="ARBA" id="ARBA00034303"/>
    </source>
</evidence>
<dbReference type="Proteomes" id="UP000011087">
    <property type="component" value="Unassembled WGS sequence"/>
</dbReference>
<evidence type="ECO:0000256" key="5">
    <source>
        <dbReference type="ARBA" id="ARBA00023242"/>
    </source>
</evidence>
<keyword evidence="2" id="KW-0812">Transmembrane</keyword>
<dbReference type="SUPFAM" id="SSF53474">
    <property type="entry name" value="alpha/beta-Hydrolases"/>
    <property type="match status" value="1"/>
</dbReference>
<dbReference type="PaxDb" id="55529-EKX45834"/>